<dbReference type="PROSITE" id="PS51371">
    <property type="entry name" value="CBS"/>
    <property type="match status" value="2"/>
</dbReference>
<dbReference type="InterPro" id="IPR004358">
    <property type="entry name" value="Sig_transdc_His_kin-like_C"/>
</dbReference>
<accession>A0ABR9V4H6</accession>
<evidence type="ECO:0000313" key="15">
    <source>
        <dbReference type="EMBL" id="MBE9222790.1"/>
    </source>
</evidence>
<dbReference type="PROSITE" id="PS50110">
    <property type="entry name" value="RESPONSE_REGULATORY"/>
    <property type="match status" value="1"/>
</dbReference>
<dbReference type="Pfam" id="PF00571">
    <property type="entry name" value="CBS"/>
    <property type="match status" value="2"/>
</dbReference>
<evidence type="ECO:0000259" key="12">
    <source>
        <dbReference type="PROSITE" id="PS50112"/>
    </source>
</evidence>
<dbReference type="RefSeq" id="WP_193800940.1">
    <property type="nucleotide sequence ID" value="NZ_JADEWC010000017.1"/>
</dbReference>
<dbReference type="Gene3D" id="3.30.450.20">
    <property type="entry name" value="PAS domain"/>
    <property type="match status" value="5"/>
</dbReference>
<keyword evidence="3 7" id="KW-0597">Phosphoprotein</keyword>
<feature type="domain" description="PAS" evidence="12">
    <location>
        <begin position="455"/>
        <end position="504"/>
    </location>
</feature>
<dbReference type="SMART" id="SM00448">
    <property type="entry name" value="REC"/>
    <property type="match status" value="1"/>
</dbReference>
<dbReference type="SUPFAM" id="SSF55874">
    <property type="entry name" value="ATPase domain of HSP90 chaperone/DNA topoisomerase II/histidine kinase"/>
    <property type="match status" value="1"/>
</dbReference>
<feature type="domain" description="CBS" evidence="14">
    <location>
        <begin position="94"/>
        <end position="152"/>
    </location>
</feature>
<dbReference type="Pfam" id="PF00072">
    <property type="entry name" value="Response_reg"/>
    <property type="match status" value="1"/>
</dbReference>
<dbReference type="CDD" id="cd00082">
    <property type="entry name" value="HisKA"/>
    <property type="match status" value="1"/>
</dbReference>
<dbReference type="Proteomes" id="UP000654604">
    <property type="component" value="Unassembled WGS sequence"/>
</dbReference>
<dbReference type="SMART" id="SM00387">
    <property type="entry name" value="HATPase_c"/>
    <property type="match status" value="1"/>
</dbReference>
<protein>
    <recommendedName>
        <fullName evidence="2">histidine kinase</fullName>
        <ecNumber evidence="2">2.7.13.3</ecNumber>
    </recommendedName>
</protein>
<dbReference type="InterPro" id="IPR001789">
    <property type="entry name" value="Sig_transdc_resp-reg_receiver"/>
</dbReference>
<evidence type="ECO:0000313" key="16">
    <source>
        <dbReference type="Proteomes" id="UP000654604"/>
    </source>
</evidence>
<feature type="modified residue" description="4-aspartylphosphate" evidence="7">
    <location>
        <position position="1392"/>
    </location>
</feature>
<feature type="domain" description="PAS" evidence="12">
    <location>
        <begin position="723"/>
        <end position="798"/>
    </location>
</feature>
<feature type="domain" description="CBS" evidence="14">
    <location>
        <begin position="16"/>
        <end position="84"/>
    </location>
</feature>
<dbReference type="SMART" id="SM00091">
    <property type="entry name" value="PAS"/>
    <property type="match status" value="5"/>
</dbReference>
<evidence type="ECO:0000256" key="1">
    <source>
        <dbReference type="ARBA" id="ARBA00000085"/>
    </source>
</evidence>
<keyword evidence="16" id="KW-1185">Reference proteome</keyword>
<dbReference type="InterPro" id="IPR001610">
    <property type="entry name" value="PAC"/>
</dbReference>
<keyword evidence="9" id="KW-0175">Coiled coil</keyword>
<evidence type="ECO:0000256" key="3">
    <source>
        <dbReference type="ARBA" id="ARBA00022553"/>
    </source>
</evidence>
<dbReference type="SUPFAM" id="SSF52172">
    <property type="entry name" value="CheY-like"/>
    <property type="match status" value="1"/>
</dbReference>
<evidence type="ECO:0000259" key="10">
    <source>
        <dbReference type="PROSITE" id="PS50109"/>
    </source>
</evidence>
<evidence type="ECO:0000259" key="11">
    <source>
        <dbReference type="PROSITE" id="PS50110"/>
    </source>
</evidence>
<dbReference type="Pfam" id="PF02518">
    <property type="entry name" value="HATPase_c"/>
    <property type="match status" value="1"/>
</dbReference>
<dbReference type="InterPro" id="IPR000014">
    <property type="entry name" value="PAS"/>
</dbReference>
<dbReference type="EC" id="2.7.13.3" evidence="2"/>
<dbReference type="PROSITE" id="PS50109">
    <property type="entry name" value="HIS_KIN"/>
    <property type="match status" value="1"/>
</dbReference>
<dbReference type="Gene3D" id="3.30.450.40">
    <property type="match status" value="1"/>
</dbReference>
<dbReference type="NCBIfam" id="TIGR00229">
    <property type="entry name" value="sensory_box"/>
    <property type="match status" value="4"/>
</dbReference>
<reference evidence="15 16" key="1">
    <citation type="submission" date="2020-10" db="EMBL/GenBank/DDBJ databases">
        <authorList>
            <person name="Castelo-Branco R."/>
            <person name="Eusebio N."/>
            <person name="Adriana R."/>
            <person name="Vieira A."/>
            <person name="Brugerolle De Fraissinette N."/>
            <person name="Rezende De Castro R."/>
            <person name="Schneider M.P."/>
            <person name="Vasconcelos V."/>
            <person name="Leao P.N."/>
        </authorList>
    </citation>
    <scope>NUCLEOTIDE SEQUENCE [LARGE SCALE GENOMIC DNA]</scope>
    <source>
        <strain evidence="15 16">LEGE 03274</strain>
    </source>
</reference>
<dbReference type="InterPro" id="IPR003594">
    <property type="entry name" value="HATPase_dom"/>
</dbReference>
<dbReference type="Gene3D" id="1.10.287.130">
    <property type="match status" value="1"/>
</dbReference>
<evidence type="ECO:0000256" key="4">
    <source>
        <dbReference type="ARBA" id="ARBA00022679"/>
    </source>
</evidence>
<dbReference type="SMART" id="SM00388">
    <property type="entry name" value="HisKA"/>
    <property type="match status" value="1"/>
</dbReference>
<name>A0ABR9V4H6_9CHRO</name>
<dbReference type="EMBL" id="JADEWC010000017">
    <property type="protein sequence ID" value="MBE9222790.1"/>
    <property type="molecule type" value="Genomic_DNA"/>
</dbReference>
<evidence type="ECO:0000256" key="6">
    <source>
        <dbReference type="ARBA" id="ARBA00023012"/>
    </source>
</evidence>
<dbReference type="InterPro" id="IPR011006">
    <property type="entry name" value="CheY-like_superfamily"/>
</dbReference>
<dbReference type="InterPro" id="IPR036097">
    <property type="entry name" value="HisK_dim/P_sf"/>
</dbReference>
<feature type="coiled-coil region" evidence="9">
    <location>
        <begin position="147"/>
        <end position="177"/>
    </location>
</feature>
<dbReference type="PROSITE" id="PS50112">
    <property type="entry name" value="PAS"/>
    <property type="match status" value="4"/>
</dbReference>
<organism evidence="15 16">
    <name type="scientific">Cyanobacterium stanieri LEGE 03274</name>
    <dbReference type="NCBI Taxonomy" id="1828756"/>
    <lineage>
        <taxon>Bacteria</taxon>
        <taxon>Bacillati</taxon>
        <taxon>Cyanobacteriota</taxon>
        <taxon>Cyanophyceae</taxon>
        <taxon>Oscillatoriophycideae</taxon>
        <taxon>Chroococcales</taxon>
        <taxon>Geminocystaceae</taxon>
        <taxon>Cyanobacterium</taxon>
    </lineage>
</organism>
<dbReference type="InterPro" id="IPR000644">
    <property type="entry name" value="CBS_dom"/>
</dbReference>
<feature type="domain" description="PAC" evidence="13">
    <location>
        <begin position="671"/>
        <end position="722"/>
    </location>
</feature>
<dbReference type="PANTHER" id="PTHR43047:SF63">
    <property type="entry name" value="HISTIDINE KINASE"/>
    <property type="match status" value="1"/>
</dbReference>
<keyword evidence="5" id="KW-0418">Kinase</keyword>
<dbReference type="SMART" id="SM00086">
    <property type="entry name" value="PAC"/>
    <property type="match status" value="5"/>
</dbReference>
<dbReference type="InterPro" id="IPR013655">
    <property type="entry name" value="PAS_fold_3"/>
</dbReference>
<dbReference type="Pfam" id="PF00512">
    <property type="entry name" value="HisKA"/>
    <property type="match status" value="1"/>
</dbReference>
<dbReference type="Pfam" id="PF13185">
    <property type="entry name" value="GAF_2"/>
    <property type="match status" value="1"/>
</dbReference>
<feature type="domain" description="PAS" evidence="12">
    <location>
        <begin position="619"/>
        <end position="668"/>
    </location>
</feature>
<dbReference type="InterPro" id="IPR035965">
    <property type="entry name" value="PAS-like_dom_sf"/>
</dbReference>
<dbReference type="SUPFAM" id="SSF55785">
    <property type="entry name" value="PYP-like sensor domain (PAS domain)"/>
    <property type="match status" value="5"/>
</dbReference>
<keyword evidence="6" id="KW-0902">Two-component regulatory system</keyword>
<dbReference type="Gene3D" id="2.10.70.100">
    <property type="match status" value="1"/>
</dbReference>
<dbReference type="SUPFAM" id="SSF47384">
    <property type="entry name" value="Homodimeric domain of signal transducing histidine kinase"/>
    <property type="match status" value="1"/>
</dbReference>
<dbReference type="SUPFAM" id="SSF55781">
    <property type="entry name" value="GAF domain-like"/>
    <property type="match status" value="1"/>
</dbReference>
<feature type="domain" description="Response regulatory" evidence="11">
    <location>
        <begin position="1343"/>
        <end position="1459"/>
    </location>
</feature>
<feature type="domain" description="PAS" evidence="12">
    <location>
        <begin position="167"/>
        <end position="240"/>
    </location>
</feature>
<dbReference type="Pfam" id="PF13426">
    <property type="entry name" value="PAS_9"/>
    <property type="match status" value="1"/>
</dbReference>
<dbReference type="InterPro" id="IPR046342">
    <property type="entry name" value="CBS_dom_sf"/>
</dbReference>
<gene>
    <name evidence="15" type="ORF">IQ215_08785</name>
</gene>
<keyword evidence="4" id="KW-0808">Transferase</keyword>
<dbReference type="PRINTS" id="PR00344">
    <property type="entry name" value="BCTRLSENSOR"/>
</dbReference>
<dbReference type="Gene3D" id="3.10.580.10">
    <property type="entry name" value="CBS-domain"/>
    <property type="match status" value="1"/>
</dbReference>
<dbReference type="SUPFAM" id="SSF54631">
    <property type="entry name" value="CBS-domain pair"/>
    <property type="match status" value="1"/>
</dbReference>
<dbReference type="CDD" id="cd16922">
    <property type="entry name" value="HATPase_EvgS-ArcB-TorS-like"/>
    <property type="match status" value="1"/>
</dbReference>
<evidence type="ECO:0000259" key="14">
    <source>
        <dbReference type="PROSITE" id="PS51371"/>
    </source>
</evidence>
<keyword evidence="8" id="KW-0129">CBS domain</keyword>
<evidence type="ECO:0000256" key="2">
    <source>
        <dbReference type="ARBA" id="ARBA00012438"/>
    </source>
</evidence>
<evidence type="ECO:0000256" key="5">
    <source>
        <dbReference type="ARBA" id="ARBA00022777"/>
    </source>
</evidence>
<dbReference type="Gene3D" id="3.40.50.2300">
    <property type="match status" value="1"/>
</dbReference>
<dbReference type="InterPro" id="IPR036890">
    <property type="entry name" value="HATPase_C_sf"/>
</dbReference>
<proteinExistence type="predicted"/>
<dbReference type="CDD" id="cd00130">
    <property type="entry name" value="PAS"/>
    <property type="match status" value="5"/>
</dbReference>
<dbReference type="PANTHER" id="PTHR43047">
    <property type="entry name" value="TWO-COMPONENT HISTIDINE PROTEIN KINASE"/>
    <property type="match status" value="1"/>
</dbReference>
<dbReference type="Pfam" id="PF08447">
    <property type="entry name" value="PAS_3"/>
    <property type="match status" value="4"/>
</dbReference>
<feature type="domain" description="PAC" evidence="13">
    <location>
        <begin position="242"/>
        <end position="294"/>
    </location>
</feature>
<feature type="domain" description="PAC" evidence="13">
    <location>
        <begin position="801"/>
        <end position="853"/>
    </location>
</feature>
<evidence type="ECO:0000256" key="9">
    <source>
        <dbReference type="SAM" id="Coils"/>
    </source>
</evidence>
<sequence>MTQPINITIQNLQSAMIDDPLTVSPQSTLTDVITLIHHKYHQQHDPILKVKTPCTCAVVVESDKIVGILTLKDILGLTLSHHNTLDNLVIGEVMKSPVITLKISEFDDLSTPKNLLKQHNINHLPIIDENNYLVGLVTHQTIENLAYYHLQKQLQEKQQTEENLKESENRFRQLAENIDLIFYLTNPECTETYYISPSYESIWGKSCQSLYENPTSYLDNIHPEDKHIVLQVKENQIYEEQTTAEYRIIRPDGEIRWILDRTFHVKTSDCQTTRICGIAEDITAGKEYEIQLIESTRELETTSHRLQEVQRIAKLAHWEYDHRNHQVYWSEQCFSIFELNPDQFIPTYNNFLQFVHPGDRPLVHQHYSNHIHNHTPYSISHRIITPKGEIKYIQNQCETEYTLEGKPIISRGTTQDITAIKQTEIELAKLNQQLEQKVIQRTHELWEINHLQTTILDSTDYAIISIDCNGYIKTFNRGAEKMLGYISTEVIDKTTPLLFLDKEEIKAHSLKIFQQLGQPIPPQINDFTINQVLNQLSQEVTIHHIKKNGTRFPVMMTINPLKNEQGETIGFLSIGKDITARKQTEIKIQKENILRQQILEKMGDGLCVFYETAHHPLIRFTIWNPKMETITGYSREEINTRGWFECVHPHAETRAIAIERLKKVSEGKNLMAEEWEIHTKNGEKRIITVSTSILATEGNIIFVLAVIQDITERKKKEIENLYLKERLEFALSSSPATIYSCDATQENLPVKFISPNVKTLVNYQAKDFISGSLYWNDFIHPDDIPTVNKTLEQELLTNNYCSLEYRFLTGNGDYIWLQDEMVLYRDNQGNPRNIVGYVANINDRKQAQIQLKQKTELLSTISKAESQFITAENRLTIFEQLLSDLLELTDSEYGFIGEVLFKEDGSASIEENFFKIKGVPYIKNRSITNIAWNEETLKYYEENFEEGMEFHNMQTLFGAVVTTGKPVIANNPSTDSRRGGTPQGHPPLNAFLGLPFFSGHNLVGIVGIANAPRDYDDAVIEYLQPFLMTCSILIEGFRLDQQKKLAEQQLFESNQQLIRANRLKDEFLANMSHELRTPLNAILGMTEGLLDEIFGQINNKQLKALNTIERSGTHLLELINDILDLAKIEAEHLELHCEPVSINNLCDSSLAFVKQMALKKRIQLTTDLPATFPDLIVDERRIRQVLINLLNNAVKFTPKGGNISLRFSCNPPPIVPDFFTHTFENRGDTSHNLSSQSYIYISVIDTGIGISPDNIQKLFQPFMQIDSALNRQYAGTGLGLSLVRKIVELHGGYVIVSSQLGVGSYFTIVLPCVCCDSSLITEAVDNSSIIPQNVTSSPLEKPLILLAEDNEANIRTIANYLKAKGYNLIFAENGEKAVSLAISEQPDLILMDIQMPQMNGLEAIALIREHDTLCNTPIIALTALAMKGDEEKCLRMGANEYLSKPLKMKQLVSKIQQLLMV</sequence>
<evidence type="ECO:0000256" key="7">
    <source>
        <dbReference type="PROSITE-ProRule" id="PRU00169"/>
    </source>
</evidence>
<dbReference type="InterPro" id="IPR005467">
    <property type="entry name" value="His_kinase_dom"/>
</dbReference>
<dbReference type="InterPro" id="IPR003661">
    <property type="entry name" value="HisK_dim/P_dom"/>
</dbReference>
<dbReference type="PROSITE" id="PS50113">
    <property type="entry name" value="PAC"/>
    <property type="match status" value="4"/>
</dbReference>
<dbReference type="InterPro" id="IPR000700">
    <property type="entry name" value="PAS-assoc_C"/>
</dbReference>
<dbReference type="Gene3D" id="3.30.565.10">
    <property type="entry name" value="Histidine kinase-like ATPase, C-terminal domain"/>
    <property type="match status" value="1"/>
</dbReference>
<dbReference type="SMART" id="SM00116">
    <property type="entry name" value="CBS"/>
    <property type="match status" value="2"/>
</dbReference>
<evidence type="ECO:0000259" key="13">
    <source>
        <dbReference type="PROSITE" id="PS50113"/>
    </source>
</evidence>
<feature type="domain" description="Histidine kinase" evidence="10">
    <location>
        <begin position="1070"/>
        <end position="1314"/>
    </location>
</feature>
<comment type="caution">
    <text evidence="15">The sequence shown here is derived from an EMBL/GenBank/DDBJ whole genome shotgun (WGS) entry which is preliminary data.</text>
</comment>
<comment type="catalytic activity">
    <reaction evidence="1">
        <text>ATP + protein L-histidine = ADP + protein N-phospho-L-histidine.</text>
        <dbReference type="EC" id="2.7.13.3"/>
    </reaction>
</comment>
<feature type="domain" description="PAC" evidence="13">
    <location>
        <begin position="538"/>
        <end position="590"/>
    </location>
</feature>
<dbReference type="InterPro" id="IPR029016">
    <property type="entry name" value="GAF-like_dom_sf"/>
</dbReference>
<evidence type="ECO:0000256" key="8">
    <source>
        <dbReference type="PROSITE-ProRule" id="PRU00703"/>
    </source>
</evidence>
<dbReference type="InterPro" id="IPR003018">
    <property type="entry name" value="GAF"/>
</dbReference>